<sequence>MHRRRWKAYLFLLPWLIGLVWFTLGPMVWSLYYSFTDFSLLQAPNWVGGDNYARMLTDARFHASVRVTLIYVAVSVPLELVASLGLALLLNQGIKGLAVYRAIYYVPSLLGGSVAIAVLWRQIFGPDGLVDKGLELVGVHVPALISSPGTALGTLVALRVWQFGAPMLIFLAALRQVPADVLEAAQIDGAGPVRRFFAVTLPLITPIVFFNLVLQVIGAFQAFTPAYIISGGSGGPADSTLFYTLYLYQRAFGSFQMGYGAAMAWVLLIVIGLFTLANFLVGKYWVYYEDGGRV</sequence>
<dbReference type="InterPro" id="IPR051393">
    <property type="entry name" value="ABC_transporter_permease"/>
</dbReference>
<dbReference type="PROSITE" id="PS50928">
    <property type="entry name" value="ABC_TM1"/>
    <property type="match status" value="1"/>
</dbReference>
<name>A0A6G7Y5V8_9ACTN</name>
<evidence type="ECO:0000256" key="7">
    <source>
        <dbReference type="RuleBase" id="RU363032"/>
    </source>
</evidence>
<feature type="transmembrane region" description="Helical" evidence="7">
    <location>
        <begin position="69"/>
        <end position="90"/>
    </location>
</feature>
<dbReference type="PANTHER" id="PTHR30193:SF1">
    <property type="entry name" value="ABC TRANSPORTER PERMEASE PROTEIN YESP-RELATED"/>
    <property type="match status" value="1"/>
</dbReference>
<dbReference type="CDD" id="cd06261">
    <property type="entry name" value="TM_PBP2"/>
    <property type="match status" value="1"/>
</dbReference>
<gene>
    <name evidence="9" type="ORF">G7070_06810</name>
</gene>
<proteinExistence type="inferred from homology"/>
<dbReference type="SUPFAM" id="SSF161098">
    <property type="entry name" value="MetI-like"/>
    <property type="match status" value="1"/>
</dbReference>
<dbReference type="InterPro" id="IPR035906">
    <property type="entry name" value="MetI-like_sf"/>
</dbReference>
<evidence type="ECO:0000313" key="9">
    <source>
        <dbReference type="EMBL" id="QIK72028.1"/>
    </source>
</evidence>
<feature type="transmembrane region" description="Helical" evidence="7">
    <location>
        <begin position="102"/>
        <end position="123"/>
    </location>
</feature>
<dbReference type="PANTHER" id="PTHR30193">
    <property type="entry name" value="ABC TRANSPORTER PERMEASE PROTEIN"/>
    <property type="match status" value="1"/>
</dbReference>
<dbReference type="GO" id="GO:0005886">
    <property type="term" value="C:plasma membrane"/>
    <property type="evidence" value="ECO:0007669"/>
    <property type="project" value="UniProtKB-SubCell"/>
</dbReference>
<dbReference type="EMBL" id="CP049865">
    <property type="protein sequence ID" value="QIK72028.1"/>
    <property type="molecule type" value="Genomic_DNA"/>
</dbReference>
<evidence type="ECO:0000256" key="1">
    <source>
        <dbReference type="ARBA" id="ARBA00004651"/>
    </source>
</evidence>
<evidence type="ECO:0000256" key="4">
    <source>
        <dbReference type="ARBA" id="ARBA00022692"/>
    </source>
</evidence>
<organism evidence="9 10">
    <name type="scientific">Propioniciclava coleopterorum</name>
    <dbReference type="NCBI Taxonomy" id="2714937"/>
    <lineage>
        <taxon>Bacteria</taxon>
        <taxon>Bacillati</taxon>
        <taxon>Actinomycetota</taxon>
        <taxon>Actinomycetes</taxon>
        <taxon>Propionibacteriales</taxon>
        <taxon>Propionibacteriaceae</taxon>
        <taxon>Propioniciclava</taxon>
    </lineage>
</organism>
<keyword evidence="6 7" id="KW-0472">Membrane</keyword>
<dbReference type="Pfam" id="PF00528">
    <property type="entry name" value="BPD_transp_1"/>
    <property type="match status" value="1"/>
</dbReference>
<evidence type="ECO:0000256" key="2">
    <source>
        <dbReference type="ARBA" id="ARBA00022448"/>
    </source>
</evidence>
<keyword evidence="10" id="KW-1185">Reference proteome</keyword>
<dbReference type="AlphaFoldDB" id="A0A6G7Y5V8"/>
<feature type="transmembrane region" description="Helical" evidence="7">
    <location>
        <begin position="260"/>
        <end position="281"/>
    </location>
</feature>
<dbReference type="Gene3D" id="1.10.3720.10">
    <property type="entry name" value="MetI-like"/>
    <property type="match status" value="1"/>
</dbReference>
<comment type="similarity">
    <text evidence="7">Belongs to the binding-protein-dependent transport system permease family.</text>
</comment>
<dbReference type="GO" id="GO:0055085">
    <property type="term" value="P:transmembrane transport"/>
    <property type="evidence" value="ECO:0007669"/>
    <property type="project" value="InterPro"/>
</dbReference>
<evidence type="ECO:0000259" key="8">
    <source>
        <dbReference type="PROSITE" id="PS50928"/>
    </source>
</evidence>
<dbReference type="Proteomes" id="UP000501058">
    <property type="component" value="Chromosome"/>
</dbReference>
<keyword evidence="4 7" id="KW-0812">Transmembrane</keyword>
<dbReference type="InterPro" id="IPR000515">
    <property type="entry name" value="MetI-like"/>
</dbReference>
<keyword evidence="3" id="KW-1003">Cell membrane</keyword>
<feature type="transmembrane region" description="Helical" evidence="7">
    <location>
        <begin position="12"/>
        <end position="32"/>
    </location>
</feature>
<keyword evidence="2 7" id="KW-0813">Transport</keyword>
<evidence type="ECO:0000256" key="5">
    <source>
        <dbReference type="ARBA" id="ARBA00022989"/>
    </source>
</evidence>
<dbReference type="SUPFAM" id="SSF160964">
    <property type="entry name" value="MalF N-terminal region-like"/>
    <property type="match status" value="1"/>
</dbReference>
<feature type="transmembrane region" description="Helical" evidence="7">
    <location>
        <begin position="143"/>
        <end position="161"/>
    </location>
</feature>
<comment type="subcellular location">
    <subcellularLocation>
        <location evidence="1 7">Cell membrane</location>
        <topology evidence="1 7">Multi-pass membrane protein</topology>
    </subcellularLocation>
</comment>
<protein>
    <submittedName>
        <fullName evidence="9">Sugar ABC transporter permease</fullName>
    </submittedName>
</protein>
<accession>A0A6G7Y5V8</accession>
<reference evidence="9 10" key="1">
    <citation type="submission" date="2020-03" db="EMBL/GenBank/DDBJ databases">
        <title>Propioniciclava sp. nov., isolated from Hydrophilus acuminatus.</title>
        <authorList>
            <person name="Hyun D.-W."/>
            <person name="Bae J.-W."/>
        </authorList>
    </citation>
    <scope>NUCLEOTIDE SEQUENCE [LARGE SCALE GENOMIC DNA]</scope>
    <source>
        <strain evidence="9 10">HDW11</strain>
    </source>
</reference>
<evidence type="ECO:0000313" key="10">
    <source>
        <dbReference type="Proteomes" id="UP000501058"/>
    </source>
</evidence>
<evidence type="ECO:0000256" key="3">
    <source>
        <dbReference type="ARBA" id="ARBA00022475"/>
    </source>
</evidence>
<dbReference type="KEGG" id="prv:G7070_06810"/>
<dbReference type="RefSeq" id="WP_166232990.1">
    <property type="nucleotide sequence ID" value="NZ_CP049865.1"/>
</dbReference>
<evidence type="ECO:0000256" key="6">
    <source>
        <dbReference type="ARBA" id="ARBA00023136"/>
    </source>
</evidence>
<keyword evidence="5 7" id="KW-1133">Transmembrane helix</keyword>
<feature type="transmembrane region" description="Helical" evidence="7">
    <location>
        <begin position="196"/>
        <end position="220"/>
    </location>
</feature>
<feature type="domain" description="ABC transmembrane type-1" evidence="8">
    <location>
        <begin position="65"/>
        <end position="278"/>
    </location>
</feature>